<feature type="signal peptide" evidence="2">
    <location>
        <begin position="1"/>
        <end position="25"/>
    </location>
</feature>
<protein>
    <submittedName>
        <fullName evidence="3">Uncharacterized protein</fullName>
    </submittedName>
</protein>
<organism evidence="3 4">
    <name type="scientific">Arsenophonus apicola</name>
    <dbReference type="NCBI Taxonomy" id="2879119"/>
    <lineage>
        <taxon>Bacteria</taxon>
        <taxon>Pseudomonadati</taxon>
        <taxon>Pseudomonadota</taxon>
        <taxon>Gammaproteobacteria</taxon>
        <taxon>Enterobacterales</taxon>
        <taxon>Morganellaceae</taxon>
        <taxon>Arsenophonus</taxon>
    </lineage>
</organism>
<sequence>MKKICSSGSYSFSLLFFAFIKLTHASESLGEYSIVFDAGSSKTRAYLYQSSVDKVTQIAVSKDSKALSSFISNVDSTGNEVILPLIKELRSKISNDDNNIEINVLGTAGMRKLTDAQQSAIYGSVRQSIIQAGYKPGQIRTITGGEEGVFAWVHINQLAEKLGTDNTLGIIEMGGASTQITFDTKDSRLAGTHPIKLKGKIYYLWSESLLGFGANSVRSAMNKINLQQTCYPLGYEKSLGFNFNLCDQAYDKVIHNDNIAYSKLKQTAEISALKKTNFIGLSALNYTLDFFDNQKPEKEKLKKSLIDNCKSYDDIKILLERDPKKDSHDPQFKCSNGTFVYNLLYDYLKLANATLQGVKKYNNTDVRWTVGYTFLSTQTAKK</sequence>
<evidence type="ECO:0000256" key="2">
    <source>
        <dbReference type="SAM" id="SignalP"/>
    </source>
</evidence>
<keyword evidence="1" id="KW-0378">Hydrolase</keyword>
<keyword evidence="4" id="KW-1185">Reference proteome</keyword>
<dbReference type="Gene3D" id="3.30.420.40">
    <property type="match status" value="1"/>
</dbReference>
<keyword evidence="2" id="KW-0732">Signal</keyword>
<evidence type="ECO:0000313" key="4">
    <source>
        <dbReference type="Proteomes" id="UP001231859"/>
    </source>
</evidence>
<dbReference type="CDD" id="cd24003">
    <property type="entry name" value="ASKHA_NBD_GDA1_CD39_NTPase"/>
    <property type="match status" value="1"/>
</dbReference>
<dbReference type="PANTHER" id="PTHR11782">
    <property type="entry name" value="ADENOSINE/GUANOSINE DIPHOSPHATASE"/>
    <property type="match status" value="1"/>
</dbReference>
<proteinExistence type="predicted"/>
<dbReference type="Proteomes" id="UP001231859">
    <property type="component" value="Chromosome"/>
</dbReference>
<dbReference type="InterPro" id="IPR000407">
    <property type="entry name" value="GDA1_CD39_NTPase"/>
</dbReference>
<reference evidence="3 4" key="1">
    <citation type="submission" date="2023-04" db="EMBL/GenBank/DDBJ databases">
        <title>Genome dynamics across the evolutionary transition to endosymbiosis.</title>
        <authorList>
            <person name="Siozios S."/>
            <person name="Nadal-Jimenez P."/>
            <person name="Azagi T."/>
            <person name="Sprong H."/>
            <person name="Frost C.L."/>
            <person name="Parratt S.R."/>
            <person name="Taylor G."/>
            <person name="Brettell L."/>
            <person name="Lew K.C."/>
            <person name="Croft L."/>
            <person name="King K.C."/>
            <person name="Brockhurst M.A."/>
            <person name="Hypsa V."/>
            <person name="Novakova E."/>
            <person name="Darby A.C."/>
            <person name="Hurst G.D.D."/>
        </authorList>
    </citation>
    <scope>NUCLEOTIDE SEQUENCE [LARGE SCALE GENOMIC DNA]</scope>
    <source>
        <strain evidence="4">aApi_AU</strain>
    </source>
</reference>
<evidence type="ECO:0000313" key="3">
    <source>
        <dbReference type="EMBL" id="WGO83056.1"/>
    </source>
</evidence>
<dbReference type="EMBL" id="CP123759">
    <property type="protein sequence ID" value="WGO83056.1"/>
    <property type="molecule type" value="Genomic_DNA"/>
</dbReference>
<dbReference type="Gene3D" id="3.30.420.150">
    <property type="entry name" value="Exopolyphosphatase. Domain 2"/>
    <property type="match status" value="1"/>
</dbReference>
<gene>
    <name evidence="3" type="ORF">QG404_11995</name>
</gene>
<dbReference type="RefSeq" id="WP_280937726.1">
    <property type="nucleotide sequence ID" value="NZ_CP123759.1"/>
</dbReference>
<accession>A0ABY8P0P4</accession>
<evidence type="ECO:0000256" key="1">
    <source>
        <dbReference type="ARBA" id="ARBA00022801"/>
    </source>
</evidence>
<dbReference type="PANTHER" id="PTHR11782:SF83">
    <property type="entry name" value="GUANOSINE-DIPHOSPHATASE"/>
    <property type="match status" value="1"/>
</dbReference>
<feature type="chain" id="PRO_5047077265" evidence="2">
    <location>
        <begin position="26"/>
        <end position="382"/>
    </location>
</feature>
<name>A0ABY8P0P4_9GAMM</name>
<dbReference type="Pfam" id="PF01150">
    <property type="entry name" value="GDA1_CD39"/>
    <property type="match status" value="1"/>
</dbReference>